<feature type="compositionally biased region" description="Basic and acidic residues" evidence="1">
    <location>
        <begin position="102"/>
        <end position="130"/>
    </location>
</feature>
<feature type="compositionally biased region" description="Polar residues" evidence="1">
    <location>
        <begin position="255"/>
        <end position="276"/>
    </location>
</feature>
<keyword evidence="3" id="KW-1185">Reference proteome</keyword>
<name>A0A0L0N6Z6_TOLOC</name>
<comment type="caution">
    <text evidence="2">The sequence shown here is derived from an EMBL/GenBank/DDBJ whole genome shotgun (WGS) entry which is preliminary data.</text>
</comment>
<feature type="compositionally biased region" description="Pro residues" evidence="1">
    <location>
        <begin position="1"/>
        <end position="10"/>
    </location>
</feature>
<feature type="region of interest" description="Disordered" evidence="1">
    <location>
        <begin position="100"/>
        <end position="281"/>
    </location>
</feature>
<dbReference type="OrthoDB" id="4927521at2759"/>
<dbReference type="AlphaFoldDB" id="A0A0L0N6Z6"/>
<protein>
    <submittedName>
        <fullName evidence="2">Uncharacterized protein</fullName>
    </submittedName>
</protein>
<dbReference type="Proteomes" id="UP000036947">
    <property type="component" value="Unassembled WGS sequence"/>
</dbReference>
<proteinExistence type="predicted"/>
<gene>
    <name evidence="2" type="ORF">TOPH_05624</name>
</gene>
<feature type="region of interest" description="Disordered" evidence="1">
    <location>
        <begin position="341"/>
        <end position="360"/>
    </location>
</feature>
<feature type="compositionally biased region" description="Basic residues" evidence="1">
    <location>
        <begin position="157"/>
        <end position="166"/>
    </location>
</feature>
<reference evidence="2 3" key="1">
    <citation type="journal article" date="2015" name="BMC Genomics">
        <title>The genome of the truffle-parasite Tolypocladium ophioglossoides and the evolution of antifungal peptaibiotics.</title>
        <authorList>
            <person name="Quandt C.A."/>
            <person name="Bushley K.E."/>
            <person name="Spatafora J.W."/>
        </authorList>
    </citation>
    <scope>NUCLEOTIDE SEQUENCE [LARGE SCALE GENOMIC DNA]</scope>
    <source>
        <strain evidence="2 3">CBS 100239</strain>
    </source>
</reference>
<evidence type="ECO:0000313" key="2">
    <source>
        <dbReference type="EMBL" id="KND89600.1"/>
    </source>
</evidence>
<evidence type="ECO:0000313" key="3">
    <source>
        <dbReference type="Proteomes" id="UP000036947"/>
    </source>
</evidence>
<accession>A0A0L0N6Z6</accession>
<sequence>MDDPGPPGPCEPTSFAAQPVLSQLPPPVPPVTFEFSRIRTRRARAPNPNPKTRKTRHAPYPLPQPSLDGEAGFSPPGPPRTTAKPYRAPMNSLVLGMNRQTLHNEHAGQDRRAASAPHHDRMQELVREQSDMVMDVDPDEVETKEAPMPRSLEMMRTRPRWTRRGRPLGCPLRSTEDAKAPEPEQPSPTEPLLAHWHSPLEAGPAEGEAKEAPWVPTTRELKPMPLRRKHTRNGRPVTGPWHLSGDAEAPRPEEPSQTARHAQDTTTEPLPTSWHNQPPVVVDAVDGPACLEPDEGYCEGADHMSWLGEAGMLTDGLPTNGRLWFKTSAEAAMQCSVVVQKNPRMRRRRQRKMEARSRES</sequence>
<organism evidence="2 3">
    <name type="scientific">Tolypocladium ophioglossoides (strain CBS 100239)</name>
    <name type="common">Snaketongue truffleclub</name>
    <name type="synonym">Elaphocordyceps ophioglossoides</name>
    <dbReference type="NCBI Taxonomy" id="1163406"/>
    <lineage>
        <taxon>Eukaryota</taxon>
        <taxon>Fungi</taxon>
        <taxon>Dikarya</taxon>
        <taxon>Ascomycota</taxon>
        <taxon>Pezizomycotina</taxon>
        <taxon>Sordariomycetes</taxon>
        <taxon>Hypocreomycetidae</taxon>
        <taxon>Hypocreales</taxon>
        <taxon>Ophiocordycipitaceae</taxon>
        <taxon>Tolypocladium</taxon>
    </lineage>
</organism>
<dbReference type="EMBL" id="LFRF01000017">
    <property type="protein sequence ID" value="KND89600.1"/>
    <property type="molecule type" value="Genomic_DNA"/>
</dbReference>
<evidence type="ECO:0000256" key="1">
    <source>
        <dbReference type="SAM" id="MobiDB-lite"/>
    </source>
</evidence>
<feature type="region of interest" description="Disordered" evidence="1">
    <location>
        <begin position="1"/>
        <end position="86"/>
    </location>
</feature>